<dbReference type="Proteomes" id="UP001177021">
    <property type="component" value="Unassembled WGS sequence"/>
</dbReference>
<evidence type="ECO:0000313" key="1">
    <source>
        <dbReference type="EMBL" id="CAJ2679129.1"/>
    </source>
</evidence>
<accession>A0ACB0MB39</accession>
<name>A0ACB0MB39_TRIPR</name>
<organism evidence="1 2">
    <name type="scientific">Trifolium pratense</name>
    <name type="common">Red clover</name>
    <dbReference type="NCBI Taxonomy" id="57577"/>
    <lineage>
        <taxon>Eukaryota</taxon>
        <taxon>Viridiplantae</taxon>
        <taxon>Streptophyta</taxon>
        <taxon>Embryophyta</taxon>
        <taxon>Tracheophyta</taxon>
        <taxon>Spermatophyta</taxon>
        <taxon>Magnoliopsida</taxon>
        <taxon>eudicotyledons</taxon>
        <taxon>Gunneridae</taxon>
        <taxon>Pentapetalae</taxon>
        <taxon>rosids</taxon>
        <taxon>fabids</taxon>
        <taxon>Fabales</taxon>
        <taxon>Fabaceae</taxon>
        <taxon>Papilionoideae</taxon>
        <taxon>50 kb inversion clade</taxon>
        <taxon>NPAAA clade</taxon>
        <taxon>Hologalegina</taxon>
        <taxon>IRL clade</taxon>
        <taxon>Trifolieae</taxon>
        <taxon>Trifolium</taxon>
    </lineage>
</organism>
<evidence type="ECO:0000313" key="2">
    <source>
        <dbReference type="Proteomes" id="UP001177021"/>
    </source>
</evidence>
<protein>
    <submittedName>
        <fullName evidence="1">Uncharacterized protein</fullName>
    </submittedName>
</protein>
<dbReference type="EMBL" id="CASHSV030000823">
    <property type="protein sequence ID" value="CAJ2679129.1"/>
    <property type="molecule type" value="Genomic_DNA"/>
</dbReference>
<reference evidence="1" key="1">
    <citation type="submission" date="2023-10" db="EMBL/GenBank/DDBJ databases">
        <authorList>
            <person name="Rodriguez Cubillos JULIANA M."/>
            <person name="De Vega J."/>
        </authorList>
    </citation>
    <scope>NUCLEOTIDE SEQUENCE</scope>
</reference>
<comment type="caution">
    <text evidence="1">The sequence shown here is derived from an EMBL/GenBank/DDBJ whole genome shotgun (WGS) entry which is preliminary data.</text>
</comment>
<gene>
    <name evidence="1" type="ORF">MILVUS5_LOCUS41287</name>
</gene>
<sequence length="415" mass="46923">MPSPSFHKLVLPSTLQAKQLRLPDDFVKKYGGNMSSIVTLTVPDGSVWRVGLKKEDNKFWFLNGWHEFVQNYSIGTGYLLLFRYEGKSTFIVNIYSFATSEINYKSPAQSSNKAPHFAKQLEVFEDLEDEDSIEMMHLSPTNLTHSPLQNKAVSGSADKFTPGKPHSPPALQNLFNGSKLNSLDNQLTRDIGLQFNVVEFKKSTEEVKLRTATDEKVKKTVATEEKVKKSVTKKRKSDVQEPPSEHEDEVEMRNRFYESASARKRTATAEEREKAMNEAKAFEPSNPFCRVVLRPSYLYRGCIMYLPSCFAEKHLKGVAGFIKLQISDGGKQWSVRCLYNSGKAKLSQGWFEFALENNLGEGDVCVFELVPANEVVLQVTFFRITLDDGLLSPRPVQQNQHVTTAKPLKVPFSMT</sequence>
<keyword evidence="2" id="KW-1185">Reference proteome</keyword>
<proteinExistence type="predicted"/>